<keyword evidence="1" id="KW-0812">Transmembrane</keyword>
<feature type="transmembrane region" description="Helical" evidence="1">
    <location>
        <begin position="36"/>
        <end position="56"/>
    </location>
</feature>
<feature type="transmembrane region" description="Helical" evidence="1">
    <location>
        <begin position="6"/>
        <end position="24"/>
    </location>
</feature>
<keyword evidence="1" id="KW-1133">Transmembrane helix</keyword>
<keyword evidence="1" id="KW-0472">Membrane</keyword>
<organism evidence="2 3">
    <name type="scientific">Clostridium botulinum</name>
    <dbReference type="NCBI Taxonomy" id="1491"/>
    <lineage>
        <taxon>Bacteria</taxon>
        <taxon>Bacillati</taxon>
        <taxon>Bacillota</taxon>
        <taxon>Clostridia</taxon>
        <taxon>Eubacteriales</taxon>
        <taxon>Clostridiaceae</taxon>
        <taxon>Clostridium</taxon>
    </lineage>
</organism>
<accession>A0A6M0SWJ4</accession>
<comment type="caution">
    <text evidence="2">The sequence shown here is derived from an EMBL/GenBank/DDBJ whole genome shotgun (WGS) entry which is preliminary data.</text>
</comment>
<feature type="transmembrane region" description="Helical" evidence="1">
    <location>
        <begin position="109"/>
        <end position="131"/>
    </location>
</feature>
<reference evidence="2 3" key="1">
    <citation type="submission" date="2019-02" db="EMBL/GenBank/DDBJ databases">
        <title>Genome sequencing of Clostridium botulinum clinical isolates.</title>
        <authorList>
            <person name="Brunt J."/>
            <person name="Van Vliet A.H.M."/>
            <person name="Stringer S.C."/>
            <person name="Grant K.A."/>
            <person name="Carter A.C."/>
            <person name="Peck M.W."/>
        </authorList>
    </citation>
    <scope>NUCLEOTIDE SEQUENCE [LARGE SCALE GENOMIC DNA]</scope>
    <source>
        <strain evidence="2 3">R1125/03</strain>
    </source>
</reference>
<feature type="transmembrane region" description="Helical" evidence="1">
    <location>
        <begin position="143"/>
        <end position="162"/>
    </location>
</feature>
<protein>
    <submittedName>
        <fullName evidence="2">Uncharacterized protein</fullName>
    </submittedName>
</protein>
<feature type="transmembrane region" description="Helical" evidence="1">
    <location>
        <begin position="68"/>
        <end position="88"/>
    </location>
</feature>
<gene>
    <name evidence="2" type="ORF">EXM42_04300</name>
</gene>
<evidence type="ECO:0000313" key="3">
    <source>
        <dbReference type="Proteomes" id="UP000473089"/>
    </source>
</evidence>
<evidence type="ECO:0000313" key="2">
    <source>
        <dbReference type="EMBL" id="NFA59644.1"/>
    </source>
</evidence>
<dbReference type="Proteomes" id="UP000473089">
    <property type="component" value="Unassembled WGS sequence"/>
</dbReference>
<sequence length="173" mass="20016">MGNTSKLIISIFSMVIVIYAKDIFIKEKDERETLGFLEALKATFIFTVFIFGLLLTNNLSIGVKTIPAYYIGYIFILSCAFLLLYYRLNLSTEFKIDIVSKLKNYNIKKVILIIKSVAYLLLIFCVSVIFVKNKYTSIMKSNIFEIVTYIFTFLALILLSYMQNLVMENKKNI</sequence>
<dbReference type="AlphaFoldDB" id="A0A6M0SWJ4"/>
<proteinExistence type="predicted"/>
<name>A0A6M0SWJ4_CLOBO</name>
<dbReference type="EMBL" id="SGJP01000006">
    <property type="protein sequence ID" value="NFA59644.1"/>
    <property type="molecule type" value="Genomic_DNA"/>
</dbReference>
<evidence type="ECO:0000256" key="1">
    <source>
        <dbReference type="SAM" id="Phobius"/>
    </source>
</evidence>